<dbReference type="AlphaFoldDB" id="A0AAV9WW43"/>
<comment type="caution">
    <text evidence="2">The sequence shown here is derived from an EMBL/GenBank/DDBJ whole genome shotgun (WGS) entry which is preliminary data.</text>
</comment>
<feature type="signal peptide" evidence="1">
    <location>
        <begin position="1"/>
        <end position="15"/>
    </location>
</feature>
<protein>
    <submittedName>
        <fullName evidence="2">Uncharacterized protein</fullName>
    </submittedName>
</protein>
<feature type="chain" id="PRO_5043631432" evidence="1">
    <location>
        <begin position="16"/>
        <end position="124"/>
    </location>
</feature>
<organism evidence="2 3">
    <name type="scientific">Orbilia ellipsospora</name>
    <dbReference type="NCBI Taxonomy" id="2528407"/>
    <lineage>
        <taxon>Eukaryota</taxon>
        <taxon>Fungi</taxon>
        <taxon>Dikarya</taxon>
        <taxon>Ascomycota</taxon>
        <taxon>Pezizomycotina</taxon>
        <taxon>Orbiliomycetes</taxon>
        <taxon>Orbiliales</taxon>
        <taxon>Orbiliaceae</taxon>
        <taxon>Orbilia</taxon>
    </lineage>
</organism>
<evidence type="ECO:0000256" key="1">
    <source>
        <dbReference type="SAM" id="SignalP"/>
    </source>
</evidence>
<gene>
    <name evidence="2" type="ORF">TWF694_004775</name>
</gene>
<reference evidence="2 3" key="1">
    <citation type="submission" date="2019-10" db="EMBL/GenBank/DDBJ databases">
        <authorList>
            <person name="Palmer J.M."/>
        </authorList>
    </citation>
    <scope>NUCLEOTIDE SEQUENCE [LARGE SCALE GENOMIC DNA]</scope>
    <source>
        <strain evidence="2 3">TWF694</strain>
    </source>
</reference>
<keyword evidence="1" id="KW-0732">Signal</keyword>
<dbReference type="Proteomes" id="UP001365542">
    <property type="component" value="Unassembled WGS sequence"/>
</dbReference>
<proteinExistence type="predicted"/>
<keyword evidence="3" id="KW-1185">Reference proteome</keyword>
<evidence type="ECO:0000313" key="3">
    <source>
        <dbReference type="Proteomes" id="UP001365542"/>
    </source>
</evidence>
<accession>A0AAV9WW43</accession>
<evidence type="ECO:0000313" key="2">
    <source>
        <dbReference type="EMBL" id="KAK6527795.1"/>
    </source>
</evidence>
<name>A0AAV9WW43_9PEZI</name>
<dbReference type="EMBL" id="JAVHJO010000015">
    <property type="protein sequence ID" value="KAK6527795.1"/>
    <property type="molecule type" value="Genomic_DNA"/>
</dbReference>
<sequence length="124" mass="13323">MLPLLLALFTPQTLACLHLSATVHSGLGSTASLTIVDNGVTVCDGRLSGCAGVISCSTSPTWNWAYLDMCHNSFNKGPRVQYQNDHGKWEWDGIPGGDCDVWNCCGGDAPCGCQLCTYDMSEWC</sequence>